<dbReference type="InterPro" id="IPR011042">
    <property type="entry name" value="6-blade_b-propeller_TolB-like"/>
</dbReference>
<dbReference type="AlphaFoldDB" id="A0A210PPI4"/>
<comment type="caution">
    <text evidence="2">The sequence shown here is derived from an EMBL/GenBank/DDBJ whole genome shotgun (WGS) entry which is preliminary data.</text>
</comment>
<dbReference type="InterPro" id="IPR011041">
    <property type="entry name" value="Quinoprot_gluc/sorb_DH_b-prop"/>
</dbReference>
<dbReference type="SUPFAM" id="SSF50952">
    <property type="entry name" value="Soluble quinoprotein glucose dehydrogenase"/>
    <property type="match status" value="1"/>
</dbReference>
<feature type="domain" description="Glucose/Sorbosone dehydrogenase" evidence="1">
    <location>
        <begin position="6"/>
        <end position="193"/>
    </location>
</feature>
<accession>A0A210PPI4</accession>
<keyword evidence="3" id="KW-1185">Reference proteome</keyword>
<sequence>MKIFSILFGDDNYLYLFVGDGGAAGDPENRSQNRSLLLGKVLRIDVDRQPRWSPYGIPPDNPFVDQDEIRPEIYAYGVRNMWRCGKDRGDSVTGEGKGRIVCGDVGQSAFEELDLLKKGANYGWNALEGMSCFRTELCDTIGPVEDPIHNYPHSMGKSVTGGHFYRGCNSPNLNGFYIYGDFMSGKLWRLMENRITQEWENVELQMCTSSMCRPPLQSTYETSIISFGEDEDGEVYMVSTSKASSALPYGKVYRIVDPARSVCFDEKVNVFFRRGNPDNCRSARHGMYDTHRVNTTLYRHGTSGGQHSGMFAALSLHVQSSIVAMGTLLLFALF</sequence>
<evidence type="ECO:0000313" key="2">
    <source>
        <dbReference type="EMBL" id="OWF38388.1"/>
    </source>
</evidence>
<dbReference type="PANTHER" id="PTHR19328">
    <property type="entry name" value="HEDGEHOG-INTERACTING PROTEIN"/>
    <property type="match status" value="1"/>
</dbReference>
<dbReference type="Pfam" id="PF07995">
    <property type="entry name" value="GSDH"/>
    <property type="match status" value="1"/>
</dbReference>
<reference evidence="2 3" key="1">
    <citation type="journal article" date="2017" name="Nat. Ecol. Evol.">
        <title>Scallop genome provides insights into evolution of bilaterian karyotype and development.</title>
        <authorList>
            <person name="Wang S."/>
            <person name="Zhang J."/>
            <person name="Jiao W."/>
            <person name="Li J."/>
            <person name="Xun X."/>
            <person name="Sun Y."/>
            <person name="Guo X."/>
            <person name="Huan P."/>
            <person name="Dong B."/>
            <person name="Zhang L."/>
            <person name="Hu X."/>
            <person name="Sun X."/>
            <person name="Wang J."/>
            <person name="Zhao C."/>
            <person name="Wang Y."/>
            <person name="Wang D."/>
            <person name="Huang X."/>
            <person name="Wang R."/>
            <person name="Lv J."/>
            <person name="Li Y."/>
            <person name="Zhang Z."/>
            <person name="Liu B."/>
            <person name="Lu W."/>
            <person name="Hui Y."/>
            <person name="Liang J."/>
            <person name="Zhou Z."/>
            <person name="Hou R."/>
            <person name="Li X."/>
            <person name="Liu Y."/>
            <person name="Li H."/>
            <person name="Ning X."/>
            <person name="Lin Y."/>
            <person name="Zhao L."/>
            <person name="Xing Q."/>
            <person name="Dou J."/>
            <person name="Li Y."/>
            <person name="Mao J."/>
            <person name="Guo H."/>
            <person name="Dou H."/>
            <person name="Li T."/>
            <person name="Mu C."/>
            <person name="Jiang W."/>
            <person name="Fu Q."/>
            <person name="Fu X."/>
            <person name="Miao Y."/>
            <person name="Liu J."/>
            <person name="Yu Q."/>
            <person name="Li R."/>
            <person name="Liao H."/>
            <person name="Li X."/>
            <person name="Kong Y."/>
            <person name="Jiang Z."/>
            <person name="Chourrout D."/>
            <person name="Li R."/>
            <person name="Bao Z."/>
        </authorList>
    </citation>
    <scope>NUCLEOTIDE SEQUENCE [LARGE SCALE GENOMIC DNA]</scope>
    <source>
        <strain evidence="2 3">PY_sf001</strain>
    </source>
</reference>
<proteinExistence type="predicted"/>
<gene>
    <name evidence="2" type="ORF">KP79_PYT10736</name>
</gene>
<dbReference type="Gene3D" id="2.120.10.30">
    <property type="entry name" value="TolB, C-terminal domain"/>
    <property type="match status" value="1"/>
</dbReference>
<dbReference type="STRING" id="6573.A0A210PPI4"/>
<protein>
    <submittedName>
        <fullName evidence="2">HHIP-like protein 1</fullName>
    </submittedName>
</protein>
<dbReference type="EMBL" id="NEDP02005568">
    <property type="protein sequence ID" value="OWF38388.1"/>
    <property type="molecule type" value="Genomic_DNA"/>
</dbReference>
<evidence type="ECO:0000313" key="3">
    <source>
        <dbReference type="Proteomes" id="UP000242188"/>
    </source>
</evidence>
<dbReference type="Proteomes" id="UP000242188">
    <property type="component" value="Unassembled WGS sequence"/>
</dbReference>
<dbReference type="OrthoDB" id="10266706at2759"/>
<dbReference type="PANTHER" id="PTHR19328:SF75">
    <property type="entry name" value="ALDOSE SUGAR DEHYDROGENASE YLII"/>
    <property type="match status" value="1"/>
</dbReference>
<dbReference type="InterPro" id="IPR012938">
    <property type="entry name" value="Glc/Sorbosone_DH"/>
</dbReference>
<name>A0A210PPI4_MIZYE</name>
<evidence type="ECO:0000259" key="1">
    <source>
        <dbReference type="Pfam" id="PF07995"/>
    </source>
</evidence>
<organism evidence="2 3">
    <name type="scientific">Mizuhopecten yessoensis</name>
    <name type="common">Japanese scallop</name>
    <name type="synonym">Patinopecten yessoensis</name>
    <dbReference type="NCBI Taxonomy" id="6573"/>
    <lineage>
        <taxon>Eukaryota</taxon>
        <taxon>Metazoa</taxon>
        <taxon>Spiralia</taxon>
        <taxon>Lophotrochozoa</taxon>
        <taxon>Mollusca</taxon>
        <taxon>Bivalvia</taxon>
        <taxon>Autobranchia</taxon>
        <taxon>Pteriomorphia</taxon>
        <taxon>Pectinida</taxon>
        <taxon>Pectinoidea</taxon>
        <taxon>Pectinidae</taxon>
        <taxon>Mizuhopecten</taxon>
    </lineage>
</organism>